<dbReference type="Proteomes" id="UP000327108">
    <property type="component" value="Unassembled WGS sequence"/>
</dbReference>
<dbReference type="InterPro" id="IPR036291">
    <property type="entry name" value="NAD(P)-bd_dom_sf"/>
</dbReference>
<dbReference type="InterPro" id="IPR001509">
    <property type="entry name" value="Epimerase_deHydtase"/>
</dbReference>
<evidence type="ECO:0000259" key="6">
    <source>
        <dbReference type="Pfam" id="PF01370"/>
    </source>
</evidence>
<evidence type="ECO:0000256" key="2">
    <source>
        <dbReference type="ARBA" id="ARBA00007637"/>
    </source>
</evidence>
<dbReference type="SUPFAM" id="SSF51735">
    <property type="entry name" value="NAD(P)-binding Rossmann-fold domains"/>
    <property type="match status" value="1"/>
</dbReference>
<dbReference type="PANTHER" id="PTHR43725:SF53">
    <property type="entry name" value="UDP-ARABINOSE 4-EPIMERASE 1"/>
    <property type="match status" value="1"/>
</dbReference>
<dbReference type="PRINTS" id="PR01713">
    <property type="entry name" value="NUCEPIMERASE"/>
</dbReference>
<comment type="caution">
    <text evidence="7">The sequence shown here is derived from an EMBL/GenBank/DDBJ whole genome shotgun (WGS) entry which is preliminary data.</text>
</comment>
<evidence type="ECO:0000256" key="4">
    <source>
        <dbReference type="ARBA" id="ARBA00031367"/>
    </source>
</evidence>
<dbReference type="PANTHER" id="PTHR43725">
    <property type="entry name" value="UDP-GLUCOSE 4-EPIMERASE"/>
    <property type="match status" value="1"/>
</dbReference>
<evidence type="ECO:0000256" key="1">
    <source>
        <dbReference type="ARBA" id="ARBA00004947"/>
    </source>
</evidence>
<keyword evidence="8" id="KW-1185">Reference proteome</keyword>
<name>A0A5N1K409_9HYPH</name>
<dbReference type="AlphaFoldDB" id="A0A5N1K409"/>
<dbReference type="Gene3D" id="3.40.50.720">
    <property type="entry name" value="NAD(P)-binding Rossmann-like Domain"/>
    <property type="match status" value="1"/>
</dbReference>
<protein>
    <recommendedName>
        <fullName evidence="3">UDP-glucose 4-epimerase</fullName>
    </recommendedName>
    <alternativeName>
        <fullName evidence="5">Galactowaldenase</fullName>
    </alternativeName>
    <alternativeName>
        <fullName evidence="4">UDP-galactose 4-epimerase</fullName>
    </alternativeName>
</protein>
<comment type="pathway">
    <text evidence="1">Carbohydrate metabolism; galactose metabolism.</text>
</comment>
<evidence type="ECO:0000313" key="8">
    <source>
        <dbReference type="Proteomes" id="UP000327108"/>
    </source>
</evidence>
<evidence type="ECO:0000256" key="5">
    <source>
        <dbReference type="ARBA" id="ARBA00033067"/>
    </source>
</evidence>
<reference evidence="7 8" key="1">
    <citation type="submission" date="2019-09" db="EMBL/GenBank/DDBJ databases">
        <title>Biological control of the noxious weed angled onion (Allium triquetrum) thwarted by endophytic bacteria in Victoria, Australia.</title>
        <authorList>
            <person name="Tehranchian P."/>
            <person name="Adair R.J."/>
            <person name="Van T.H."/>
            <person name="Morrison P.D."/>
            <person name="Williams H."/>
            <person name="Lawrie A.C."/>
        </authorList>
    </citation>
    <scope>NUCLEOTIDE SEQUENCE [LARGE SCALE GENOMIC DNA]</scope>
    <source>
        <strain evidence="7 8">RPTAtOch1</strain>
    </source>
</reference>
<comment type="similarity">
    <text evidence="2">Belongs to the NAD(P)-dependent epimerase/dehydratase family.</text>
</comment>
<dbReference type="RefSeq" id="WP_151091259.1">
    <property type="nucleotide sequence ID" value="NZ_VYXQ01000001.1"/>
</dbReference>
<feature type="domain" description="NAD-dependent epimerase/dehydratase" evidence="6">
    <location>
        <begin position="8"/>
        <end position="244"/>
    </location>
</feature>
<evidence type="ECO:0000256" key="3">
    <source>
        <dbReference type="ARBA" id="ARBA00018569"/>
    </source>
</evidence>
<dbReference type="Pfam" id="PF01370">
    <property type="entry name" value="Epimerase"/>
    <property type="match status" value="1"/>
</dbReference>
<gene>
    <name evidence="7" type="ORF">F3W84_01780</name>
</gene>
<dbReference type="EMBL" id="VYXQ01000001">
    <property type="protein sequence ID" value="KAA9371157.1"/>
    <property type="molecule type" value="Genomic_DNA"/>
</dbReference>
<proteinExistence type="inferred from homology"/>
<evidence type="ECO:0000313" key="7">
    <source>
        <dbReference type="EMBL" id="KAA9371157.1"/>
    </source>
</evidence>
<organism evidence="7 8">
    <name type="scientific">Ochrobactrum quorumnocens</name>
    <dbReference type="NCBI Taxonomy" id="271865"/>
    <lineage>
        <taxon>Bacteria</taxon>
        <taxon>Pseudomonadati</taxon>
        <taxon>Pseudomonadota</taxon>
        <taxon>Alphaproteobacteria</taxon>
        <taxon>Hyphomicrobiales</taxon>
        <taxon>Brucellaceae</taxon>
        <taxon>Brucella/Ochrobactrum group</taxon>
        <taxon>Ochrobactrum</taxon>
    </lineage>
</organism>
<accession>A0A5N1K409</accession>
<sequence>MDKRSRFLVLGGFGFIGRHTVRALLKAGHAVRVFDRSAPSLDVLEQSFDNLENLEVVTGDFTQKQDITAALKDCDGCIHLVTTTLPASSNDKKIFDVQTNLIGTIQLLETMRELDIKKLVFLSSGGTVYGNPVYLPIDEKHPTNPRSSYGITKLSIEKYCALFNQLYGMKSVIIRLSNPYGPGQSHSGIQGAIPVFAAKALSGQPIEIWGDGNVVRDYIYIDDVAEAIISVINYAGNETVFNIGHGKGTSLKEIVSNIEAVINRTVSVNYLESRSLDVQTNILDISKARNELAWQPAMGLDRGIRRVLDELQEKKSD</sequence>